<name>Q62498_MOUSE</name>
<gene>
    <name evidence="2" type="primary">unknown</name>
</gene>
<dbReference type="AlphaFoldDB" id="Q62498"/>
<evidence type="ECO:0000256" key="1">
    <source>
        <dbReference type="SAM" id="MobiDB-lite"/>
    </source>
</evidence>
<proteinExistence type="evidence at transcript level"/>
<feature type="non-terminal residue" evidence="2">
    <location>
        <position position="81"/>
    </location>
</feature>
<feature type="non-terminal residue" evidence="2">
    <location>
        <position position="1"/>
    </location>
</feature>
<organism evidence="2">
    <name type="scientific">Mus musculus</name>
    <name type="common">Mouse</name>
    <dbReference type="NCBI Taxonomy" id="10090"/>
    <lineage>
        <taxon>Eukaryota</taxon>
        <taxon>Metazoa</taxon>
        <taxon>Chordata</taxon>
        <taxon>Craniata</taxon>
        <taxon>Vertebrata</taxon>
        <taxon>Euteleostomi</taxon>
        <taxon>Mammalia</taxon>
        <taxon>Eutheria</taxon>
        <taxon>Euarchontoglires</taxon>
        <taxon>Glires</taxon>
        <taxon>Rodentia</taxon>
        <taxon>Myomorpha</taxon>
        <taxon>Muroidea</taxon>
        <taxon>Muridae</taxon>
        <taxon>Murinae</taxon>
        <taxon>Mus</taxon>
        <taxon>Mus</taxon>
    </lineage>
</organism>
<dbReference type="EMBL" id="Z78154">
    <property type="protein sequence ID" value="CAB01556.1"/>
    <property type="molecule type" value="mRNA"/>
</dbReference>
<accession>Q62498</accession>
<feature type="compositionally biased region" description="Basic and acidic residues" evidence="1">
    <location>
        <begin position="1"/>
        <end position="10"/>
    </location>
</feature>
<evidence type="ECO:0000313" key="2">
    <source>
        <dbReference type="EMBL" id="CAB01556.1"/>
    </source>
</evidence>
<protein>
    <submittedName>
        <fullName evidence="2">Unknown protein</fullName>
    </submittedName>
</protein>
<sequence>RPPRAGPREVHCKRRPCPSSVSLSSKPDTVPKIPPGWGRQDHICARNQVKLVSKMRCHTSTGLMETEHLFRNPQKLLYPAA</sequence>
<reference evidence="2" key="1">
    <citation type="journal article" date="1997" name="Genomics">
        <title>Cloning of the genes encoding two murine and human cochlear unconventional type I myosins.</title>
        <authorList>
            <person name="Crozet F."/>
            <person name="El-Amraoui A."/>
            <person name="Blanchard S."/>
            <person name="Lenoir M."/>
            <person name="Ripoll C."/>
            <person name="Vago P."/>
            <person name="Hamel C."/>
            <person name="Fizames C."/>
            <person name="Levi-Acobas F."/>
            <person name="Depetris D."/>
            <person name="Mattei M.-G."/>
            <person name="Weil D."/>
            <person name="Pujol R."/>
            <person name="Petit C."/>
        </authorList>
    </citation>
    <scope>NUCLEOTIDE SEQUENCE</scope>
    <source>
        <tissue evidence="2">Cochlea</tissue>
    </source>
</reference>
<feature type="region of interest" description="Disordered" evidence="1">
    <location>
        <begin position="1"/>
        <end position="39"/>
    </location>
</feature>